<dbReference type="EMBL" id="PGTN01000025">
    <property type="protein sequence ID" value="PJF48074.1"/>
    <property type="molecule type" value="Genomic_DNA"/>
</dbReference>
<evidence type="ECO:0000256" key="1">
    <source>
        <dbReference type="SAM" id="MobiDB-lite"/>
    </source>
</evidence>
<dbReference type="InterPro" id="IPR029455">
    <property type="entry name" value="GHL15"/>
</dbReference>
<dbReference type="Pfam" id="PF14885">
    <property type="entry name" value="GHL15"/>
    <property type="match status" value="1"/>
</dbReference>
<reference evidence="2 3" key="1">
    <citation type="submission" date="2017-11" db="EMBL/GenBank/DDBJ databases">
        <title>Evolution of Phototrophy in the Chloroflexi Phylum Driven by Horizontal Gene Transfer.</title>
        <authorList>
            <person name="Ward L.M."/>
            <person name="Hemp J."/>
            <person name="Shih P.M."/>
            <person name="Mcglynn S.E."/>
            <person name="Fischer W."/>
        </authorList>
    </citation>
    <scope>NUCLEOTIDE SEQUENCE [LARGE SCALE GENOMIC DNA]</scope>
    <source>
        <strain evidence="2">JP3_7</strain>
    </source>
</reference>
<evidence type="ECO:0008006" key="4">
    <source>
        <dbReference type="Google" id="ProtNLM"/>
    </source>
</evidence>
<feature type="region of interest" description="Disordered" evidence="1">
    <location>
        <begin position="28"/>
        <end position="56"/>
    </location>
</feature>
<dbReference type="Proteomes" id="UP000230790">
    <property type="component" value="Unassembled WGS sequence"/>
</dbReference>
<feature type="compositionally biased region" description="Pro residues" evidence="1">
    <location>
        <begin position="29"/>
        <end position="51"/>
    </location>
</feature>
<name>A0A2M8QE46_9CHLR</name>
<organism evidence="2 3">
    <name type="scientific">Candidatus Thermofonsia Clade 3 bacterium</name>
    <dbReference type="NCBI Taxonomy" id="2364212"/>
    <lineage>
        <taxon>Bacteria</taxon>
        <taxon>Bacillati</taxon>
        <taxon>Chloroflexota</taxon>
        <taxon>Candidatus Thermofontia</taxon>
        <taxon>Candidatus Thermofonsia Clade 3</taxon>
    </lineage>
</organism>
<protein>
    <recommendedName>
        <fullName evidence="4">Glycoside-hydrolase family GH114 TIM-barrel domain-containing protein</fullName>
    </recommendedName>
</protein>
<evidence type="ECO:0000313" key="2">
    <source>
        <dbReference type="EMBL" id="PJF48074.1"/>
    </source>
</evidence>
<gene>
    <name evidence="2" type="ORF">CUN48_05395</name>
</gene>
<sequence length="413" mass="44564">MLAACASLPGPREVNVFPSPVAYVTAAPLPEPTPTPTAPPLPTPTSPPPTAVPKRFPQESTATIGLWSDTIASAPSFPGFLDIAAGNAARDYQRERNPLLVPLTKKSVSVANGDQLADLQANKPDWLLYDRNKRVAFSSADKNAPLLDIRNEAVKDQLAEDIARAINDGGFEGVLIDDVGIDLIRPTAAPVYTGTQAFTEQQRRSAVEGLLRTLRARIPSKLIIIGGYAWKDGLAFAARSDEAQTLATLADGIHIAEFLRAPISKTTEFKSEANWKRDVDYLSVASQDNKVVLLTTRLIGAPEELTRQWLSYATTSYLLGKNGAYTYFQFDAGDPAYSNDPVLNAPIGAPVEAYTKLSSGIYQRKFSRGLVLVNPTNEQKKTSLDGAYKSLQGNPVDASITMGPRTGIILLKP</sequence>
<accession>A0A2M8QE46</accession>
<proteinExistence type="predicted"/>
<comment type="caution">
    <text evidence="2">The sequence shown here is derived from an EMBL/GenBank/DDBJ whole genome shotgun (WGS) entry which is preliminary data.</text>
</comment>
<dbReference type="AlphaFoldDB" id="A0A2M8QE46"/>
<evidence type="ECO:0000313" key="3">
    <source>
        <dbReference type="Proteomes" id="UP000230790"/>
    </source>
</evidence>
<dbReference type="Gene3D" id="3.20.20.70">
    <property type="entry name" value="Aldolase class I"/>
    <property type="match status" value="1"/>
</dbReference>
<dbReference type="InterPro" id="IPR013785">
    <property type="entry name" value="Aldolase_TIM"/>
</dbReference>